<name>A0ABV7M5R7_9GAMM</name>
<evidence type="ECO:0000313" key="1">
    <source>
        <dbReference type="EMBL" id="MFC3294208.1"/>
    </source>
</evidence>
<sequence>MILAAAVGIAAIAGSEATLIELGSGASRKVRLLL</sequence>
<accession>A0ABV7M5R7</accession>
<dbReference type="RefSeq" id="WP_229804365.1">
    <property type="nucleotide sequence ID" value="NZ_BMXD01000021.1"/>
</dbReference>
<dbReference type="EMBL" id="JBHRUH010000044">
    <property type="protein sequence ID" value="MFC3294208.1"/>
    <property type="molecule type" value="Genomic_DNA"/>
</dbReference>
<organism evidence="1 2">
    <name type="scientific">Modicisalibacter luteus</name>
    <dbReference type="NCBI Taxonomy" id="453962"/>
    <lineage>
        <taxon>Bacteria</taxon>
        <taxon>Pseudomonadati</taxon>
        <taxon>Pseudomonadota</taxon>
        <taxon>Gammaproteobacteria</taxon>
        <taxon>Oceanospirillales</taxon>
        <taxon>Halomonadaceae</taxon>
        <taxon>Modicisalibacter</taxon>
    </lineage>
</organism>
<protein>
    <submittedName>
        <fullName evidence="1">L-histidine N(Alpha)-methyltransferase</fullName>
    </submittedName>
</protein>
<gene>
    <name evidence="1" type="ORF">ACFOEI_19390</name>
</gene>
<evidence type="ECO:0000313" key="2">
    <source>
        <dbReference type="Proteomes" id="UP001595640"/>
    </source>
</evidence>
<comment type="caution">
    <text evidence="1">The sequence shown here is derived from an EMBL/GenBank/DDBJ whole genome shotgun (WGS) entry which is preliminary data.</text>
</comment>
<dbReference type="Proteomes" id="UP001595640">
    <property type="component" value="Unassembled WGS sequence"/>
</dbReference>
<reference evidence="2" key="1">
    <citation type="journal article" date="2019" name="Int. J. Syst. Evol. Microbiol.">
        <title>The Global Catalogue of Microorganisms (GCM) 10K type strain sequencing project: providing services to taxonomists for standard genome sequencing and annotation.</title>
        <authorList>
            <consortium name="The Broad Institute Genomics Platform"/>
            <consortium name="The Broad Institute Genome Sequencing Center for Infectious Disease"/>
            <person name="Wu L."/>
            <person name="Ma J."/>
        </authorList>
    </citation>
    <scope>NUCLEOTIDE SEQUENCE [LARGE SCALE GENOMIC DNA]</scope>
    <source>
        <strain evidence="2">KCTC 12847</strain>
    </source>
</reference>
<proteinExistence type="predicted"/>
<keyword evidence="2" id="KW-1185">Reference proteome</keyword>